<dbReference type="AlphaFoldDB" id="A0A6C0H977"/>
<accession>A0A6C0H977</accession>
<reference evidence="2" key="1">
    <citation type="journal article" date="2020" name="Nature">
        <title>Giant virus diversity and host interactions through global metagenomics.</title>
        <authorList>
            <person name="Schulz F."/>
            <person name="Roux S."/>
            <person name="Paez-Espino D."/>
            <person name="Jungbluth S."/>
            <person name="Walsh D.A."/>
            <person name="Denef V.J."/>
            <person name="McMahon K.D."/>
            <person name="Konstantinidis K.T."/>
            <person name="Eloe-Fadrosh E.A."/>
            <person name="Kyrpides N.C."/>
            <person name="Woyke T."/>
        </authorList>
    </citation>
    <scope>NUCLEOTIDE SEQUENCE</scope>
    <source>
        <strain evidence="2">GVMAG-M-3300023179-86</strain>
    </source>
</reference>
<feature type="region of interest" description="Disordered" evidence="1">
    <location>
        <begin position="163"/>
        <end position="226"/>
    </location>
</feature>
<proteinExistence type="predicted"/>
<dbReference type="EMBL" id="MN739916">
    <property type="protein sequence ID" value="QHT77069.1"/>
    <property type="molecule type" value="Genomic_DNA"/>
</dbReference>
<evidence type="ECO:0000256" key="1">
    <source>
        <dbReference type="SAM" id="MobiDB-lite"/>
    </source>
</evidence>
<organism evidence="2">
    <name type="scientific">viral metagenome</name>
    <dbReference type="NCBI Taxonomy" id="1070528"/>
    <lineage>
        <taxon>unclassified sequences</taxon>
        <taxon>metagenomes</taxon>
        <taxon>organismal metagenomes</taxon>
    </lineage>
</organism>
<evidence type="ECO:0000313" key="2">
    <source>
        <dbReference type="EMBL" id="QHT77069.1"/>
    </source>
</evidence>
<sequence length="239" mass="27077">MEIQNISVIIVEKNGTLKSVTIKEYKEEELYKKCGFKKAEDFVKQTEWCNIKIDGKKYVVLLYGKTEGKANTENKYDFPPPVDSSLFFGNCVLVARVKKDNSEYGLCNLTIELWKKIYEKLFGGFEDLAVTCAEDENEVDELECVPAEKKTKHGYLKDGFVVDSDEDEEYGSGDDDESDELDQSDDVDGSDDVDEELELEDIGSELSEEEYDYSHDDDDDGDAGVTSVFSCLNTKKKKD</sequence>
<protein>
    <submittedName>
        <fullName evidence="2">Uncharacterized protein</fullName>
    </submittedName>
</protein>
<feature type="compositionally biased region" description="Acidic residues" evidence="1">
    <location>
        <begin position="163"/>
        <end position="222"/>
    </location>
</feature>
<name>A0A6C0H977_9ZZZZ</name>